<evidence type="ECO:0000313" key="2">
    <source>
        <dbReference type="Proteomes" id="UP000887578"/>
    </source>
</evidence>
<accession>A0A914PY29</accession>
<evidence type="ECO:0000313" key="3">
    <source>
        <dbReference type="WBParaSite" id="PDA_v2.g21327.t1"/>
    </source>
</evidence>
<dbReference type="Pfam" id="PF10282">
    <property type="entry name" value="Lactonase"/>
    <property type="match status" value="1"/>
</dbReference>
<dbReference type="Gene3D" id="2.130.10.10">
    <property type="entry name" value="YVTN repeat-like/Quinoprotein amine dehydrogenase"/>
    <property type="match status" value="1"/>
</dbReference>
<evidence type="ECO:0000256" key="1">
    <source>
        <dbReference type="ARBA" id="ARBA00005564"/>
    </source>
</evidence>
<dbReference type="WBParaSite" id="PDA_v2.g21327.t1">
    <property type="protein sequence ID" value="PDA_v2.g21327.t1"/>
    <property type="gene ID" value="PDA_v2.g21327"/>
</dbReference>
<dbReference type="GO" id="GO:0017057">
    <property type="term" value="F:6-phosphogluconolactonase activity"/>
    <property type="evidence" value="ECO:0007669"/>
    <property type="project" value="TreeGrafter"/>
</dbReference>
<comment type="similarity">
    <text evidence="1">Belongs to the cycloisomerase 2 family.</text>
</comment>
<dbReference type="Proteomes" id="UP000887578">
    <property type="component" value="Unplaced"/>
</dbReference>
<dbReference type="InterPro" id="IPR015943">
    <property type="entry name" value="WD40/YVTN_repeat-like_dom_sf"/>
</dbReference>
<dbReference type="AlphaFoldDB" id="A0A914PY29"/>
<dbReference type="InterPro" id="IPR050282">
    <property type="entry name" value="Cycloisomerase_2"/>
</dbReference>
<dbReference type="InterPro" id="IPR019405">
    <property type="entry name" value="Lactonase_7-beta_prop"/>
</dbReference>
<proteinExistence type="inferred from homology"/>
<protein>
    <submittedName>
        <fullName evidence="3">Uncharacterized protein</fullName>
    </submittedName>
</protein>
<keyword evidence="2" id="KW-1185">Reference proteome</keyword>
<reference evidence="3" key="1">
    <citation type="submission" date="2022-11" db="UniProtKB">
        <authorList>
            <consortium name="WormBaseParasite"/>
        </authorList>
    </citation>
    <scope>IDENTIFICATION</scope>
</reference>
<dbReference type="PANTHER" id="PTHR30344">
    <property type="entry name" value="6-PHOSPHOGLUCONOLACTONASE-RELATED"/>
    <property type="match status" value="1"/>
</dbReference>
<dbReference type="PANTHER" id="PTHR30344:SF1">
    <property type="entry name" value="6-PHOSPHOGLUCONOLACTONASE"/>
    <property type="match status" value="1"/>
</dbReference>
<organism evidence="2 3">
    <name type="scientific">Panagrolaimus davidi</name>
    <dbReference type="NCBI Taxonomy" id="227884"/>
    <lineage>
        <taxon>Eukaryota</taxon>
        <taxon>Metazoa</taxon>
        <taxon>Ecdysozoa</taxon>
        <taxon>Nematoda</taxon>
        <taxon>Chromadorea</taxon>
        <taxon>Rhabditida</taxon>
        <taxon>Tylenchina</taxon>
        <taxon>Panagrolaimomorpha</taxon>
        <taxon>Panagrolaimoidea</taxon>
        <taxon>Panagrolaimidae</taxon>
        <taxon>Panagrolaimus</taxon>
    </lineage>
</organism>
<name>A0A914PY29_9BILA</name>
<sequence length="226" mass="25379">MSASHFVVGCYSRPPRATKAQENGLFIIKIDLQTGSLKILSKYNEVQNISFFSKFNDHLFAVTEDEQSILHRFKIRYFEARSTDFNGIERTPVLELEHSVKFDSAGACFISTIVEEGSNESVKVAVACYDDGVVKLFKSDENGIKEISNGLKLKDCVDPNSIRQEAPHAHCVLPWKGMPNTYALVDLGADRIYQVCLFFLLIRKYSSKLKLTGGTRNSPIFSTPQI</sequence>